<evidence type="ECO:0000313" key="3">
    <source>
        <dbReference type="Proteomes" id="UP000228568"/>
    </source>
</evidence>
<organism evidence="2 3">
    <name type="scientific">Candidatus Magasanikbacteria bacterium CG_4_10_14_0_2_um_filter_37_12</name>
    <dbReference type="NCBI Taxonomy" id="1974637"/>
    <lineage>
        <taxon>Bacteria</taxon>
        <taxon>Candidatus Magasanikiibacteriota</taxon>
    </lineage>
</organism>
<dbReference type="AlphaFoldDB" id="A0A2M7V6W2"/>
<dbReference type="EMBL" id="PFPK01000044">
    <property type="protein sequence ID" value="PIZ94427.1"/>
    <property type="molecule type" value="Genomic_DNA"/>
</dbReference>
<feature type="region of interest" description="Disordered" evidence="1">
    <location>
        <begin position="21"/>
        <end position="44"/>
    </location>
</feature>
<proteinExistence type="predicted"/>
<gene>
    <name evidence="2" type="ORF">COX81_03630</name>
</gene>
<reference evidence="3" key="1">
    <citation type="submission" date="2017-09" db="EMBL/GenBank/DDBJ databases">
        <title>Depth-based differentiation of microbial function through sediment-hosted aquifers and enrichment of novel symbionts in the deep terrestrial subsurface.</title>
        <authorList>
            <person name="Probst A.J."/>
            <person name="Ladd B."/>
            <person name="Jarett J.K."/>
            <person name="Geller-Mcgrath D.E."/>
            <person name="Sieber C.M.K."/>
            <person name="Emerson J.B."/>
            <person name="Anantharaman K."/>
            <person name="Thomas B.C."/>
            <person name="Malmstrom R."/>
            <person name="Stieglmeier M."/>
            <person name="Klingl A."/>
            <person name="Woyke T."/>
            <person name="Ryan C.M."/>
            <person name="Banfield J.F."/>
        </authorList>
    </citation>
    <scope>NUCLEOTIDE SEQUENCE [LARGE SCALE GENOMIC DNA]</scope>
</reference>
<comment type="caution">
    <text evidence="2">The sequence shown here is derived from an EMBL/GenBank/DDBJ whole genome shotgun (WGS) entry which is preliminary data.</text>
</comment>
<evidence type="ECO:0000256" key="1">
    <source>
        <dbReference type="SAM" id="MobiDB-lite"/>
    </source>
</evidence>
<name>A0A2M7V6W2_9BACT</name>
<protein>
    <submittedName>
        <fullName evidence="2">Uncharacterized protein</fullName>
    </submittedName>
</protein>
<feature type="compositionally biased region" description="Basic and acidic residues" evidence="1">
    <location>
        <begin position="21"/>
        <end position="43"/>
    </location>
</feature>
<sequence>MGEFIRDQKILSASLEMKTGEDNEALDRRGELQSRPKESKTVEETATFFDTTPERIRDLTVLTVIPVTRDTANIEDAIMALGRYPRGLFFDFDNDRQKVECVPVKTIECLGLLKDRVAHNRADDKKLYDEMIEKFEDVEGRGLSERAVQRFLKQMHGAYRYGFLFLQSFYYQDGTFDQNTLEKIVNESRRFRPPPHAGWLTIAELAERSKIHHGKIEKLVASFEKIEDEPEDRFGRSNYTGQKVLVKFLSHTGSKNRNVIPYFYLSPDLVSYVENVIVEEKKNTMPSGWIPMYVLARKLHISGAMLKKEINIKLKGVGDLNVWYKKYIAPPATAPIFCCSPELTSRLRENLPVVEKLEVTPEDVEQWLTASDFVQACCDALQARGVQSSIRSVWRYCRKFSILIDIEMRESGKTVSTERLCQLKKPATLNRTLLHYRSTLIPEVVEQLILIIDNNQKIALANLKSKRVD</sequence>
<accession>A0A2M7V6W2</accession>
<evidence type="ECO:0000313" key="2">
    <source>
        <dbReference type="EMBL" id="PIZ94427.1"/>
    </source>
</evidence>
<dbReference type="Proteomes" id="UP000228568">
    <property type="component" value="Unassembled WGS sequence"/>
</dbReference>